<sequence length="96" mass="10940">MRCQGVGLPTNSKFSALFPLTIGLTFFVKLTFFFVSVRVTPSLTLSKGVTFCKKLRLLHFLPTPEQRPSFLTDSRCALLHFLLLEVSRETRQPINH</sequence>
<keyword evidence="3" id="KW-1185">Reference proteome</keyword>
<keyword evidence="1" id="KW-0472">Membrane</keyword>
<accession>A0AAE9F7G3</accession>
<reference evidence="2 3" key="1">
    <citation type="submission" date="2022-04" db="EMBL/GenBank/DDBJ databases">
        <title>Chromosome-level reference genomes for two strains of Caenorhabditis briggsae: an improved platform for comparative genomics.</title>
        <authorList>
            <person name="Stevens L."/>
            <person name="Andersen E."/>
        </authorList>
    </citation>
    <scope>NUCLEOTIDE SEQUENCE [LARGE SCALE GENOMIC DNA]</scope>
    <source>
        <strain evidence="2">VX34</strain>
        <tissue evidence="2">Whole-organism</tissue>
    </source>
</reference>
<evidence type="ECO:0000256" key="1">
    <source>
        <dbReference type="SAM" id="Phobius"/>
    </source>
</evidence>
<dbReference type="AlphaFoldDB" id="A0AAE9F7G3"/>
<feature type="transmembrane region" description="Helical" evidence="1">
    <location>
        <begin position="16"/>
        <end position="37"/>
    </location>
</feature>
<gene>
    <name evidence="2" type="ORF">L5515_007550</name>
</gene>
<evidence type="ECO:0000313" key="3">
    <source>
        <dbReference type="Proteomes" id="UP000829354"/>
    </source>
</evidence>
<dbReference type="Proteomes" id="UP000829354">
    <property type="component" value="Chromosome V"/>
</dbReference>
<dbReference type="EMBL" id="CP092624">
    <property type="protein sequence ID" value="UMM34500.1"/>
    <property type="molecule type" value="Genomic_DNA"/>
</dbReference>
<evidence type="ECO:0000313" key="2">
    <source>
        <dbReference type="EMBL" id="UMM34500.1"/>
    </source>
</evidence>
<organism evidence="2 3">
    <name type="scientific">Caenorhabditis briggsae</name>
    <dbReference type="NCBI Taxonomy" id="6238"/>
    <lineage>
        <taxon>Eukaryota</taxon>
        <taxon>Metazoa</taxon>
        <taxon>Ecdysozoa</taxon>
        <taxon>Nematoda</taxon>
        <taxon>Chromadorea</taxon>
        <taxon>Rhabditida</taxon>
        <taxon>Rhabditina</taxon>
        <taxon>Rhabditomorpha</taxon>
        <taxon>Rhabditoidea</taxon>
        <taxon>Rhabditidae</taxon>
        <taxon>Peloderinae</taxon>
        <taxon>Caenorhabditis</taxon>
    </lineage>
</organism>
<protein>
    <submittedName>
        <fullName evidence="2">Uncharacterized protein</fullName>
    </submittedName>
</protein>
<keyword evidence="1" id="KW-1133">Transmembrane helix</keyword>
<keyword evidence="1" id="KW-0812">Transmembrane</keyword>
<proteinExistence type="predicted"/>
<name>A0AAE9F7G3_CAEBR</name>